<reference evidence="1" key="1">
    <citation type="submission" date="2021-03" db="EMBL/GenBank/DDBJ databases">
        <authorList>
            <person name="Bekaert M."/>
        </authorList>
    </citation>
    <scope>NUCLEOTIDE SEQUENCE</scope>
</reference>
<evidence type="ECO:0000313" key="2">
    <source>
        <dbReference type="Proteomes" id="UP000683360"/>
    </source>
</evidence>
<dbReference type="OrthoDB" id="27680at2759"/>
<sequence length="172" mass="19631">MYSDYSKCKGELQVHLVFRLRWFNHGVTVDRMFYIANKGEQEAAWLNEAGYGFVVNAIMVQSKSNGKDLSEDDIEALTATLTSHQAAVVKRRVDTLNATIRKKQKQSNKTDVRDIFKTKSWEGYGASPRHGSDEVDGIRGKNAERYSFTKNKGGYSMSDVKLRMLQTRWPQV</sequence>
<dbReference type="Proteomes" id="UP000683360">
    <property type="component" value="Unassembled WGS sequence"/>
</dbReference>
<organism evidence="1 2">
    <name type="scientific">Mytilus edulis</name>
    <name type="common">Blue mussel</name>
    <dbReference type="NCBI Taxonomy" id="6550"/>
    <lineage>
        <taxon>Eukaryota</taxon>
        <taxon>Metazoa</taxon>
        <taxon>Spiralia</taxon>
        <taxon>Lophotrochozoa</taxon>
        <taxon>Mollusca</taxon>
        <taxon>Bivalvia</taxon>
        <taxon>Autobranchia</taxon>
        <taxon>Pteriomorphia</taxon>
        <taxon>Mytilida</taxon>
        <taxon>Mytiloidea</taxon>
        <taxon>Mytilidae</taxon>
        <taxon>Mytilinae</taxon>
        <taxon>Mytilus</taxon>
    </lineage>
</organism>
<comment type="caution">
    <text evidence="1">The sequence shown here is derived from an EMBL/GenBank/DDBJ whole genome shotgun (WGS) entry which is preliminary data.</text>
</comment>
<accession>A0A8S3UHF7</accession>
<proteinExistence type="predicted"/>
<dbReference type="AlphaFoldDB" id="A0A8S3UHF7"/>
<protein>
    <submittedName>
        <fullName evidence="1">ARHGAP18_28_40</fullName>
    </submittedName>
</protein>
<gene>
    <name evidence="1" type="ORF">MEDL_54364</name>
</gene>
<dbReference type="EMBL" id="CAJPWZ010002635">
    <property type="protein sequence ID" value="CAG2242164.1"/>
    <property type="molecule type" value="Genomic_DNA"/>
</dbReference>
<keyword evidence="2" id="KW-1185">Reference proteome</keyword>
<name>A0A8S3UHF7_MYTED</name>
<evidence type="ECO:0000313" key="1">
    <source>
        <dbReference type="EMBL" id="CAG2242164.1"/>
    </source>
</evidence>